<name>A0A7W9BC59_9SPHN</name>
<dbReference type="Pfam" id="PF01757">
    <property type="entry name" value="Acyl_transf_3"/>
    <property type="match status" value="1"/>
</dbReference>
<evidence type="ECO:0000256" key="1">
    <source>
        <dbReference type="SAM" id="MobiDB-lite"/>
    </source>
</evidence>
<feature type="transmembrane region" description="Helical" evidence="2">
    <location>
        <begin position="181"/>
        <end position="200"/>
    </location>
</feature>
<feature type="transmembrane region" description="Helical" evidence="2">
    <location>
        <begin position="25"/>
        <end position="46"/>
    </location>
</feature>
<accession>A0A7W9BC59</accession>
<dbReference type="GO" id="GO:0009103">
    <property type="term" value="P:lipopolysaccharide biosynthetic process"/>
    <property type="evidence" value="ECO:0007669"/>
    <property type="project" value="TreeGrafter"/>
</dbReference>
<protein>
    <submittedName>
        <fullName evidence="4">Peptidoglycan/LPS O-acetylase OafA/YrhL</fullName>
    </submittedName>
</protein>
<sequence>MNRSADGIAFPEPARQSNRGTAPRAAYLDGWRGLAIIMVLAAHFGSAYFGRLYVLGGFGVDLFFVLSGRLMASILFVSRHPLPDFFRRRVARIFPALAVFTAAMALFSFISLALRGAPVIETWEYLTAVTFTMNYVPAVSGGSSLALGHIWSLSVEEHCYVALALIAFLLSRQIGPAKWVLTLAGIAGLLNGARLWAIGAGGAHAIYWRSDVRLAPIFLSAALFLWLRDAELGEGKLARVLGWLPVPCTVLTAVLFFVAPFPLAYTASALLLAVSVNMLDLSPAWLLRLLSARVLTAFGLLSYSIYLWQQPAYMLSDKISALVLIPAAVALGAASFFLVERPAQRWINGFGAGGSASDRTKRPARPLTIARGRGSYDPPRHRRAGSPGASVRGA</sequence>
<organism evidence="4 5">
    <name type="scientific">Sphingomonas aerophila</name>
    <dbReference type="NCBI Taxonomy" id="1344948"/>
    <lineage>
        <taxon>Bacteria</taxon>
        <taxon>Pseudomonadati</taxon>
        <taxon>Pseudomonadota</taxon>
        <taxon>Alphaproteobacteria</taxon>
        <taxon>Sphingomonadales</taxon>
        <taxon>Sphingomonadaceae</taxon>
        <taxon>Sphingomonas</taxon>
    </lineage>
</organism>
<gene>
    <name evidence="4" type="ORF">FHS94_001130</name>
</gene>
<keyword evidence="2" id="KW-1133">Transmembrane helix</keyword>
<dbReference type="PANTHER" id="PTHR23028:SF53">
    <property type="entry name" value="ACYL_TRANSF_3 DOMAIN-CONTAINING PROTEIN"/>
    <property type="match status" value="1"/>
</dbReference>
<dbReference type="AlphaFoldDB" id="A0A7W9BC59"/>
<feature type="transmembrane region" description="Helical" evidence="2">
    <location>
        <begin position="90"/>
        <end position="113"/>
    </location>
</feature>
<dbReference type="PANTHER" id="PTHR23028">
    <property type="entry name" value="ACETYLTRANSFERASE"/>
    <property type="match status" value="1"/>
</dbReference>
<evidence type="ECO:0000313" key="5">
    <source>
        <dbReference type="Proteomes" id="UP000546200"/>
    </source>
</evidence>
<feature type="domain" description="Acyltransferase 3" evidence="3">
    <location>
        <begin position="26"/>
        <end position="338"/>
    </location>
</feature>
<keyword evidence="2" id="KW-0472">Membrane</keyword>
<dbReference type="EMBL" id="JACIJK010000003">
    <property type="protein sequence ID" value="MBB5714299.1"/>
    <property type="molecule type" value="Genomic_DNA"/>
</dbReference>
<comment type="caution">
    <text evidence="4">The sequence shown here is derived from an EMBL/GenBank/DDBJ whole genome shotgun (WGS) entry which is preliminary data.</text>
</comment>
<feature type="transmembrane region" description="Helical" evidence="2">
    <location>
        <begin position="240"/>
        <end position="273"/>
    </location>
</feature>
<dbReference type="InterPro" id="IPR002656">
    <property type="entry name" value="Acyl_transf_3_dom"/>
</dbReference>
<feature type="transmembrane region" description="Helical" evidence="2">
    <location>
        <begin position="159"/>
        <end position="175"/>
    </location>
</feature>
<feature type="region of interest" description="Disordered" evidence="1">
    <location>
        <begin position="353"/>
        <end position="394"/>
    </location>
</feature>
<reference evidence="4 5" key="1">
    <citation type="submission" date="2020-08" db="EMBL/GenBank/DDBJ databases">
        <title>Genomic Encyclopedia of Type Strains, Phase IV (KMG-IV): sequencing the most valuable type-strain genomes for metagenomic binning, comparative biology and taxonomic classification.</title>
        <authorList>
            <person name="Goeker M."/>
        </authorList>
    </citation>
    <scope>NUCLEOTIDE SEQUENCE [LARGE SCALE GENOMIC DNA]</scope>
    <source>
        <strain evidence="4 5">DSM 100044</strain>
    </source>
</reference>
<feature type="region of interest" description="Disordered" evidence="1">
    <location>
        <begin position="1"/>
        <end position="20"/>
    </location>
</feature>
<dbReference type="GO" id="GO:0016747">
    <property type="term" value="F:acyltransferase activity, transferring groups other than amino-acyl groups"/>
    <property type="evidence" value="ECO:0007669"/>
    <property type="project" value="InterPro"/>
</dbReference>
<dbReference type="Proteomes" id="UP000546200">
    <property type="component" value="Unassembled WGS sequence"/>
</dbReference>
<feature type="transmembrane region" description="Helical" evidence="2">
    <location>
        <begin position="285"/>
        <end position="307"/>
    </location>
</feature>
<keyword evidence="5" id="KW-1185">Reference proteome</keyword>
<dbReference type="GO" id="GO:0016020">
    <property type="term" value="C:membrane"/>
    <property type="evidence" value="ECO:0007669"/>
    <property type="project" value="TreeGrafter"/>
</dbReference>
<dbReference type="RefSeq" id="WP_184055498.1">
    <property type="nucleotide sequence ID" value="NZ_JACIJK010000003.1"/>
</dbReference>
<dbReference type="InterPro" id="IPR050879">
    <property type="entry name" value="Acyltransferase_3"/>
</dbReference>
<feature type="transmembrane region" description="Helical" evidence="2">
    <location>
        <begin position="52"/>
        <end position="78"/>
    </location>
</feature>
<evidence type="ECO:0000256" key="2">
    <source>
        <dbReference type="SAM" id="Phobius"/>
    </source>
</evidence>
<keyword evidence="2" id="KW-0812">Transmembrane</keyword>
<evidence type="ECO:0000313" key="4">
    <source>
        <dbReference type="EMBL" id="MBB5714299.1"/>
    </source>
</evidence>
<feature type="transmembrane region" description="Helical" evidence="2">
    <location>
        <begin position="319"/>
        <end position="339"/>
    </location>
</feature>
<proteinExistence type="predicted"/>
<evidence type="ECO:0000259" key="3">
    <source>
        <dbReference type="Pfam" id="PF01757"/>
    </source>
</evidence>